<feature type="compositionally biased region" description="Low complexity" evidence="1">
    <location>
        <begin position="269"/>
        <end position="280"/>
    </location>
</feature>
<feature type="compositionally biased region" description="Low complexity" evidence="1">
    <location>
        <begin position="246"/>
        <end position="260"/>
    </location>
</feature>
<evidence type="ECO:0000313" key="3">
    <source>
        <dbReference type="Proteomes" id="UP000053647"/>
    </source>
</evidence>
<dbReference type="EMBL" id="KN819352">
    <property type="protein sequence ID" value="KIJ13445.1"/>
    <property type="molecule type" value="Genomic_DNA"/>
</dbReference>
<feature type="region of interest" description="Disordered" evidence="1">
    <location>
        <begin position="414"/>
        <end position="518"/>
    </location>
</feature>
<dbReference type="OrthoDB" id="433738at2759"/>
<proteinExistence type="predicted"/>
<keyword evidence="3" id="KW-1185">Reference proteome</keyword>
<reference evidence="2 3" key="1">
    <citation type="submission" date="2014-06" db="EMBL/GenBank/DDBJ databases">
        <authorList>
            <consortium name="DOE Joint Genome Institute"/>
            <person name="Kuo A."/>
            <person name="Kohler A."/>
            <person name="Nagy L.G."/>
            <person name="Floudas D."/>
            <person name="Copeland A."/>
            <person name="Barry K.W."/>
            <person name="Cichocki N."/>
            <person name="Veneault-Fourrey C."/>
            <person name="LaButti K."/>
            <person name="Lindquist E.A."/>
            <person name="Lipzen A."/>
            <person name="Lundell T."/>
            <person name="Morin E."/>
            <person name="Murat C."/>
            <person name="Sun H."/>
            <person name="Tunlid A."/>
            <person name="Henrissat B."/>
            <person name="Grigoriev I.V."/>
            <person name="Hibbett D.S."/>
            <person name="Martin F."/>
            <person name="Nordberg H.P."/>
            <person name="Cantor M.N."/>
            <person name="Hua S.X."/>
        </authorList>
    </citation>
    <scope>NUCLEOTIDE SEQUENCE [LARGE SCALE GENOMIC DNA]</scope>
    <source>
        <strain evidence="2 3">ATCC 200175</strain>
    </source>
</reference>
<feature type="compositionally biased region" description="Polar residues" evidence="1">
    <location>
        <begin position="51"/>
        <end position="62"/>
    </location>
</feature>
<reference evidence="3" key="2">
    <citation type="submission" date="2015-01" db="EMBL/GenBank/DDBJ databases">
        <title>Evolutionary Origins and Diversification of the Mycorrhizal Mutualists.</title>
        <authorList>
            <consortium name="DOE Joint Genome Institute"/>
            <consortium name="Mycorrhizal Genomics Consortium"/>
            <person name="Kohler A."/>
            <person name="Kuo A."/>
            <person name="Nagy L.G."/>
            <person name="Floudas D."/>
            <person name="Copeland A."/>
            <person name="Barry K.W."/>
            <person name="Cichocki N."/>
            <person name="Veneault-Fourrey C."/>
            <person name="LaButti K."/>
            <person name="Lindquist E.A."/>
            <person name="Lipzen A."/>
            <person name="Lundell T."/>
            <person name="Morin E."/>
            <person name="Murat C."/>
            <person name="Riley R."/>
            <person name="Ohm R."/>
            <person name="Sun H."/>
            <person name="Tunlid A."/>
            <person name="Henrissat B."/>
            <person name="Grigoriev I.V."/>
            <person name="Hibbett D.S."/>
            <person name="Martin F."/>
        </authorList>
    </citation>
    <scope>NUCLEOTIDE SEQUENCE [LARGE SCALE GENOMIC DNA]</scope>
    <source>
        <strain evidence="3">ATCC 200175</strain>
    </source>
</reference>
<evidence type="ECO:0000313" key="2">
    <source>
        <dbReference type="EMBL" id="KIJ13445.1"/>
    </source>
</evidence>
<feature type="region of interest" description="Disordered" evidence="1">
    <location>
        <begin position="167"/>
        <end position="191"/>
    </location>
</feature>
<organism evidence="2 3">
    <name type="scientific">Paxillus involutus ATCC 200175</name>
    <dbReference type="NCBI Taxonomy" id="664439"/>
    <lineage>
        <taxon>Eukaryota</taxon>
        <taxon>Fungi</taxon>
        <taxon>Dikarya</taxon>
        <taxon>Basidiomycota</taxon>
        <taxon>Agaricomycotina</taxon>
        <taxon>Agaricomycetes</taxon>
        <taxon>Agaricomycetidae</taxon>
        <taxon>Boletales</taxon>
        <taxon>Paxilineae</taxon>
        <taxon>Paxillaceae</taxon>
        <taxon>Paxillus</taxon>
    </lineage>
</organism>
<sequence length="660" mass="71780">MLASVSPLALILPRPQIPSLFTRFATPSSAPRTPNRSPAASHILLSPPAANRNSTDSWNSSNYDFEDPNAEWKEEDVKLLSRTLDALPAHLITPFNGFVPPSNLLDKIARGVSAAKGPNEWHHSIRATRLKLLELARLRGQEERRRVIIREHPTALNEDEPTIACKPEMRRPRTPDPAEVLQPRTNTPNHIRRPLYRQSSMDFMTRVQPDQSEAIARLSTRLQRHDRVLHHPYIRPTHVRRRSEHNSLSPSTPSSSTLNSNRCSGIRKSTVSATSASTSSFGSPMSITAPLRPSSLRRASTITLASTSEMQCGLDAENVFKNAEFRRSGGYAEAGMVTKVGVKVKRAPSYNGSKCLAPAPVTHSSKPKKLKLTPAIASKPKTITPEPLAAEIEMPRTPPTEPRALVLEKVTPIHTNSHARKARKGHKPQLSLSSDEEEKVRSKSAKKARTCGPSWSAPLASPTRTQPSLLLASALPKEQEGSDSGRSIGTRRRSKISTSTSTSTSTDNDLSTASTDTAATTVSASSIFVSQPKDTKARTPNLRIHTQPLTQLPVATKKPARRNLARNPSMFGPELPCPQPTPVSPSRIPVLSSVSVLLSPVSLEPTPTPIMSPVPLRPRTLRRAARRISFGSVAANGNPAESPHLPDGQTLALGSAFQLA</sequence>
<accession>A0A0C9TCY5</accession>
<feature type="compositionally biased region" description="Basic residues" evidence="1">
    <location>
        <begin position="229"/>
        <end position="243"/>
    </location>
</feature>
<feature type="region of interest" description="Disordered" evidence="1">
    <location>
        <begin position="25"/>
        <end position="62"/>
    </location>
</feature>
<protein>
    <submittedName>
        <fullName evidence="2">Uncharacterized protein</fullName>
    </submittedName>
</protein>
<gene>
    <name evidence="2" type="ORF">PAXINDRAFT_170508</name>
</gene>
<feature type="compositionally biased region" description="Low complexity" evidence="1">
    <location>
        <begin position="496"/>
        <end position="518"/>
    </location>
</feature>
<dbReference type="AlphaFoldDB" id="A0A0C9TCY5"/>
<name>A0A0C9TCY5_PAXIN</name>
<feature type="compositionally biased region" description="Polar residues" evidence="1">
    <location>
        <begin position="25"/>
        <end position="38"/>
    </location>
</feature>
<feature type="compositionally biased region" description="Basic and acidic residues" evidence="1">
    <location>
        <begin position="167"/>
        <end position="176"/>
    </location>
</feature>
<evidence type="ECO:0000256" key="1">
    <source>
        <dbReference type="SAM" id="MobiDB-lite"/>
    </source>
</evidence>
<feature type="compositionally biased region" description="Basic residues" evidence="1">
    <location>
        <begin position="417"/>
        <end position="427"/>
    </location>
</feature>
<dbReference type="HOGENOM" id="CLU_014804_0_0_1"/>
<feature type="region of interest" description="Disordered" evidence="1">
    <location>
        <begin position="229"/>
        <end position="292"/>
    </location>
</feature>
<dbReference type="Proteomes" id="UP000053647">
    <property type="component" value="Unassembled WGS sequence"/>
</dbReference>